<comment type="caution">
    <text evidence="1">The sequence shown here is derived from an EMBL/GenBank/DDBJ whole genome shotgun (WGS) entry which is preliminary data.</text>
</comment>
<name>A0ACC0H2C8_9ERIC</name>
<keyword evidence="2" id="KW-1185">Reference proteome</keyword>
<proteinExistence type="predicted"/>
<evidence type="ECO:0000313" key="1">
    <source>
        <dbReference type="EMBL" id="KAI8006967.1"/>
    </source>
</evidence>
<evidence type="ECO:0000313" key="2">
    <source>
        <dbReference type="Proteomes" id="UP001060215"/>
    </source>
</evidence>
<sequence length="116" mass="12953">MIWALEKRSEAEEINVLGESGGAWGMRVLDELGTSRVTNGVREGLGEDFEAGLASGVVVGEDMRGCGIAVVGLQTHRALRRLRQLHVRCLLLFGVDFLHWQRECLVRRSCKDKLVY</sequence>
<protein>
    <submittedName>
        <fullName evidence="1">Uncharacterized protein</fullName>
    </submittedName>
</protein>
<dbReference type="EMBL" id="CM045764">
    <property type="protein sequence ID" value="KAI8006967.1"/>
    <property type="molecule type" value="Genomic_DNA"/>
</dbReference>
<reference evidence="1 2" key="1">
    <citation type="journal article" date="2022" name="Plant J.">
        <title>Chromosome-level genome of Camellia lanceoleosa provides a valuable resource for understanding genome evolution and self-incompatibility.</title>
        <authorList>
            <person name="Gong W."/>
            <person name="Xiao S."/>
            <person name="Wang L."/>
            <person name="Liao Z."/>
            <person name="Chang Y."/>
            <person name="Mo W."/>
            <person name="Hu G."/>
            <person name="Li W."/>
            <person name="Zhao G."/>
            <person name="Zhu H."/>
            <person name="Hu X."/>
            <person name="Ji K."/>
            <person name="Xiang X."/>
            <person name="Song Q."/>
            <person name="Yuan D."/>
            <person name="Jin S."/>
            <person name="Zhang L."/>
        </authorList>
    </citation>
    <scope>NUCLEOTIDE SEQUENCE [LARGE SCALE GENOMIC DNA]</scope>
    <source>
        <strain evidence="1">SQ_2022a</strain>
    </source>
</reference>
<gene>
    <name evidence="1" type="ORF">LOK49_LG07G01627</name>
</gene>
<accession>A0ACC0H2C8</accession>
<dbReference type="Proteomes" id="UP001060215">
    <property type="component" value="Chromosome 7"/>
</dbReference>
<organism evidence="1 2">
    <name type="scientific">Camellia lanceoleosa</name>
    <dbReference type="NCBI Taxonomy" id="1840588"/>
    <lineage>
        <taxon>Eukaryota</taxon>
        <taxon>Viridiplantae</taxon>
        <taxon>Streptophyta</taxon>
        <taxon>Embryophyta</taxon>
        <taxon>Tracheophyta</taxon>
        <taxon>Spermatophyta</taxon>
        <taxon>Magnoliopsida</taxon>
        <taxon>eudicotyledons</taxon>
        <taxon>Gunneridae</taxon>
        <taxon>Pentapetalae</taxon>
        <taxon>asterids</taxon>
        <taxon>Ericales</taxon>
        <taxon>Theaceae</taxon>
        <taxon>Camellia</taxon>
    </lineage>
</organism>